<evidence type="ECO:0000313" key="1">
    <source>
        <dbReference type="EMBL" id="AHH07184.1"/>
    </source>
</evidence>
<sequence>MRKMIGIMMVMMMMVGCGQQTDTAGGKSLSEVLLEVGRSTEKAFYTFLELVSDTLGFLG</sequence>
<proteinExistence type="predicted"/>
<protein>
    <submittedName>
        <fullName evidence="1">Variable major outer membrane lipoprotein</fullName>
    </submittedName>
</protein>
<keyword evidence="1" id="KW-0449">Lipoprotein</keyword>
<geneLocation type="plasmid" evidence="1">
    <name>unnamed</name>
</geneLocation>
<dbReference type="HOGENOM" id="CLU_2951126_0_0_12"/>
<dbReference type="EMBL" id="CP004305">
    <property type="protein sequence ID" value="AHH07184.1"/>
    <property type="molecule type" value="Genomic_DNA"/>
</dbReference>
<keyword evidence="1" id="KW-0614">Plasmid</keyword>
<reference evidence="1" key="1">
    <citation type="submission" date="2013-02" db="EMBL/GenBank/DDBJ databases">
        <title>Comparative genomics of Borrelia species.</title>
        <authorList>
            <person name="Schwan T.G."/>
            <person name="Raffel S.J."/>
            <person name="Porcella S.F."/>
        </authorList>
    </citation>
    <scope>NUCLEOTIDE SEQUENCE</scope>
    <source>
        <strain evidence="1">DOU</strain>
        <plasmid evidence="1">unnamed</plasmid>
    </source>
</reference>
<gene>
    <name evidence="1" type="ORF">BCD_1118</name>
</gene>
<dbReference type="PROSITE" id="PS51257">
    <property type="entry name" value="PROKAR_LIPOPROTEIN"/>
    <property type="match status" value="1"/>
</dbReference>
<organism evidence="1">
    <name type="scientific">Borrelia crocidurae DOU</name>
    <dbReference type="NCBI Taxonomy" id="1293575"/>
    <lineage>
        <taxon>Bacteria</taxon>
        <taxon>Pseudomonadati</taxon>
        <taxon>Spirochaetota</taxon>
        <taxon>Spirochaetia</taxon>
        <taxon>Spirochaetales</taxon>
        <taxon>Borreliaceae</taxon>
        <taxon>Borrelia</taxon>
    </lineage>
</organism>
<name>W5SJ59_9SPIR</name>
<accession>W5SJ59</accession>
<dbReference type="AlphaFoldDB" id="W5SJ59"/>
<dbReference type="SUPFAM" id="SSF74748">
    <property type="entry name" value="Variable surface antigen VlsE"/>
    <property type="match status" value="1"/>
</dbReference>